<dbReference type="GO" id="GO:0005829">
    <property type="term" value="C:cytosol"/>
    <property type="evidence" value="ECO:0007669"/>
    <property type="project" value="TreeGrafter"/>
</dbReference>
<sequence length="256" mass="29021">MLTVISPAKTLDFDSPLATEKNTTPDLLVRSEQLITEMRGRSATDLSKLMRISPKLGELNAERFQQWQTPFTPANARQAILAFRGDVYIGLDADSYTAQDFTFAQKSLRILSGLYGVLRPLDLIQAYRLEMGTRIATEHGKDLYAFWGDTITKTLSQELSRHTNKTVINLASNEYFKSVQPKSLAGNIITPVFKDYSKGTYKILGFYAKKARGYMASYIVKNRINKPEALKEFTTDGYCFNDDFSTDTQWVFTRKA</sequence>
<accession>A0A973A8L7</accession>
<reference evidence="2" key="1">
    <citation type="submission" date="2020-05" db="EMBL/GenBank/DDBJ databases">
        <title>Sulfur intermediates as new biogeochemical hubs in an aquatic model microbial ecosystem.</title>
        <authorList>
            <person name="Vigneron A."/>
        </authorList>
    </citation>
    <scope>NUCLEOTIDE SEQUENCE</scope>
    <source>
        <strain evidence="2">Bin.250</strain>
    </source>
</reference>
<dbReference type="Pfam" id="PF03883">
    <property type="entry name" value="H2O2_YaaD"/>
    <property type="match status" value="1"/>
</dbReference>
<proteinExistence type="inferred from homology"/>
<evidence type="ECO:0000256" key="1">
    <source>
        <dbReference type="HAMAP-Rule" id="MF_00652"/>
    </source>
</evidence>
<dbReference type="PANTHER" id="PTHR30283:SF4">
    <property type="entry name" value="PEROXIDE STRESS RESISTANCE PROTEIN YAAA"/>
    <property type="match status" value="1"/>
</dbReference>
<protein>
    <recommendedName>
        <fullName evidence="1">UPF0246 protein HQ497_08010</fullName>
    </recommendedName>
</protein>
<gene>
    <name evidence="2" type="primary">yaaA</name>
    <name evidence="2" type="ORF">HQ497_08010</name>
</gene>
<dbReference type="PANTHER" id="PTHR30283">
    <property type="entry name" value="PEROXIDE STRESS RESPONSE PROTEIN YAAA"/>
    <property type="match status" value="1"/>
</dbReference>
<evidence type="ECO:0000313" key="3">
    <source>
        <dbReference type="Proteomes" id="UP000754644"/>
    </source>
</evidence>
<dbReference type="GO" id="GO:0033194">
    <property type="term" value="P:response to hydroperoxide"/>
    <property type="evidence" value="ECO:0007669"/>
    <property type="project" value="TreeGrafter"/>
</dbReference>
<evidence type="ECO:0000313" key="2">
    <source>
        <dbReference type="EMBL" id="NQV65295.1"/>
    </source>
</evidence>
<dbReference type="EMBL" id="JABMOJ010000298">
    <property type="protein sequence ID" value="NQV65295.1"/>
    <property type="molecule type" value="Genomic_DNA"/>
</dbReference>
<dbReference type="AlphaFoldDB" id="A0A973A8L7"/>
<name>A0A973A8L7_9GAMM</name>
<dbReference type="InterPro" id="IPR005583">
    <property type="entry name" value="YaaA"/>
</dbReference>
<organism evidence="2 3">
    <name type="scientific">SAR86 cluster bacterium</name>
    <dbReference type="NCBI Taxonomy" id="2030880"/>
    <lineage>
        <taxon>Bacteria</taxon>
        <taxon>Pseudomonadati</taxon>
        <taxon>Pseudomonadota</taxon>
        <taxon>Gammaproteobacteria</taxon>
        <taxon>SAR86 cluster</taxon>
    </lineage>
</organism>
<dbReference type="Proteomes" id="UP000754644">
    <property type="component" value="Unassembled WGS sequence"/>
</dbReference>
<dbReference type="NCBIfam" id="NF002541">
    <property type="entry name" value="PRK02101.1-1"/>
    <property type="match status" value="1"/>
</dbReference>
<comment type="similarity">
    <text evidence="1">Belongs to the UPF0246 family.</text>
</comment>
<dbReference type="NCBIfam" id="NF002542">
    <property type="entry name" value="PRK02101.1-3"/>
    <property type="match status" value="1"/>
</dbReference>
<comment type="caution">
    <text evidence="2">The sequence shown here is derived from an EMBL/GenBank/DDBJ whole genome shotgun (WGS) entry which is preliminary data.</text>
</comment>
<dbReference type="HAMAP" id="MF_00652">
    <property type="entry name" value="UPF0246"/>
    <property type="match status" value="1"/>
</dbReference>